<evidence type="ECO:0000256" key="3">
    <source>
        <dbReference type="ARBA" id="ARBA00007710"/>
    </source>
</evidence>
<keyword evidence="8" id="KW-0472">Membrane</keyword>
<evidence type="ECO:0000313" key="9">
    <source>
        <dbReference type="Ensembl" id="ENSBMSP00010006421.1"/>
    </source>
</evidence>
<reference evidence="9" key="1">
    <citation type="submission" date="2023-09" db="UniProtKB">
        <authorList>
            <consortium name="Ensembl"/>
        </authorList>
    </citation>
    <scope>IDENTIFICATION</scope>
</reference>
<evidence type="ECO:0000256" key="2">
    <source>
        <dbReference type="ARBA" id="ARBA00004325"/>
    </source>
</evidence>
<dbReference type="PANTHER" id="PTHR15186:SF4">
    <property type="entry name" value="BCL2_ADENOVIRUS E1B 19 KDA PROTEIN-INTERACTING PROTEIN 3"/>
    <property type="match status" value="1"/>
</dbReference>
<dbReference type="GO" id="GO:0043065">
    <property type="term" value="P:positive regulation of apoptotic process"/>
    <property type="evidence" value="ECO:0007669"/>
    <property type="project" value="InterPro"/>
</dbReference>
<name>A0A8C0CHU8_BALMU</name>
<protein>
    <submittedName>
        <fullName evidence="9">Uncharacterized protein</fullName>
    </submittedName>
</protein>
<comment type="subcellular location">
    <subcellularLocation>
        <location evidence="1">Membrane</location>
        <topology evidence="1">Single-pass membrane protein</topology>
    </subcellularLocation>
    <subcellularLocation>
        <location evidence="2">Mitochondrion membrane</location>
    </subcellularLocation>
</comment>
<dbReference type="GO" id="GO:0005635">
    <property type="term" value="C:nuclear envelope"/>
    <property type="evidence" value="ECO:0007669"/>
    <property type="project" value="TreeGrafter"/>
</dbReference>
<organism evidence="9">
    <name type="scientific">Balaenoptera musculus</name>
    <name type="common">Blue whale</name>
    <dbReference type="NCBI Taxonomy" id="9771"/>
    <lineage>
        <taxon>Eukaryota</taxon>
        <taxon>Metazoa</taxon>
        <taxon>Chordata</taxon>
        <taxon>Craniata</taxon>
        <taxon>Vertebrata</taxon>
        <taxon>Euteleostomi</taxon>
        <taxon>Mammalia</taxon>
        <taxon>Eutheria</taxon>
        <taxon>Laurasiatheria</taxon>
        <taxon>Artiodactyla</taxon>
        <taxon>Whippomorpha</taxon>
        <taxon>Cetacea</taxon>
        <taxon>Mysticeti</taxon>
        <taxon>Balaenopteridae</taxon>
        <taxon>Balaenoptera</taxon>
    </lineage>
</organism>
<keyword evidence="6" id="KW-1133">Transmembrane helix</keyword>
<keyword evidence="7" id="KW-0496">Mitochondrion</keyword>
<dbReference type="PANTHER" id="PTHR15186">
    <property type="entry name" value="RE48077P"/>
    <property type="match status" value="1"/>
</dbReference>
<evidence type="ECO:0000256" key="6">
    <source>
        <dbReference type="ARBA" id="ARBA00022989"/>
    </source>
</evidence>
<dbReference type="AlphaFoldDB" id="A0A8C0CHU8"/>
<dbReference type="Pfam" id="PF06553">
    <property type="entry name" value="BNIP3"/>
    <property type="match status" value="1"/>
</dbReference>
<dbReference type="Ensembl" id="ENSBMST00010007186.1">
    <property type="protein sequence ID" value="ENSBMSP00010006421.1"/>
    <property type="gene ID" value="ENSBMSG00010004812.1"/>
</dbReference>
<evidence type="ECO:0000256" key="5">
    <source>
        <dbReference type="ARBA" id="ARBA00022703"/>
    </source>
</evidence>
<dbReference type="GeneTree" id="ENSGT01000000215858"/>
<dbReference type="InterPro" id="IPR010548">
    <property type="entry name" value="BNIP3"/>
</dbReference>
<dbReference type="GO" id="GO:0005783">
    <property type="term" value="C:endoplasmic reticulum"/>
    <property type="evidence" value="ECO:0007669"/>
    <property type="project" value="TreeGrafter"/>
</dbReference>
<comment type="similarity">
    <text evidence="3">Belongs to the NIP3 family.</text>
</comment>
<proteinExistence type="inferred from homology"/>
<keyword evidence="4" id="KW-0812">Transmembrane</keyword>
<accession>A0A8C0CHU8</accession>
<evidence type="ECO:0000256" key="1">
    <source>
        <dbReference type="ARBA" id="ARBA00004167"/>
    </source>
</evidence>
<dbReference type="GO" id="GO:0097345">
    <property type="term" value="P:mitochondrial outer membrane permeabilization"/>
    <property type="evidence" value="ECO:0007669"/>
    <property type="project" value="TreeGrafter"/>
</dbReference>
<evidence type="ECO:0000256" key="7">
    <source>
        <dbReference type="ARBA" id="ARBA00023128"/>
    </source>
</evidence>
<evidence type="ECO:0000256" key="8">
    <source>
        <dbReference type="ARBA" id="ARBA00023136"/>
    </source>
</evidence>
<dbReference type="GO" id="GO:0042802">
    <property type="term" value="F:identical protein binding"/>
    <property type="evidence" value="ECO:0007669"/>
    <property type="project" value="UniProtKB-ARBA"/>
</dbReference>
<dbReference type="GO" id="GO:0005741">
    <property type="term" value="C:mitochondrial outer membrane"/>
    <property type="evidence" value="ECO:0007669"/>
    <property type="project" value="TreeGrafter"/>
</dbReference>
<evidence type="ECO:0000256" key="4">
    <source>
        <dbReference type="ARBA" id="ARBA00022692"/>
    </source>
</evidence>
<sequence>MQTHYPNSGCYYLSKQSGERLHGSWVELHFGNNGNASVVPDSVSVYNGNVEEILLGVQHESGRSSPKTSLCDPLSRRKITWRQRKTKKAS</sequence>
<keyword evidence="5" id="KW-0053">Apoptosis</keyword>